<protein>
    <submittedName>
        <fullName evidence="2">Beta-lactamase domain protein</fullName>
    </submittedName>
</protein>
<dbReference type="OrthoDB" id="9803916at2"/>
<dbReference type="STRING" id="897.B2D07_00350"/>
<evidence type="ECO:0000259" key="1">
    <source>
        <dbReference type="SMART" id="SM00849"/>
    </source>
</evidence>
<dbReference type="InterPro" id="IPR036866">
    <property type="entry name" value="RibonucZ/Hydroxyglut_hydro"/>
</dbReference>
<name>S7TYQ8_DESML</name>
<dbReference type="SMART" id="SM00849">
    <property type="entry name" value="Lactamase_B"/>
    <property type="match status" value="1"/>
</dbReference>
<dbReference type="Pfam" id="PF12706">
    <property type="entry name" value="Lactamase_B_2"/>
    <property type="match status" value="1"/>
</dbReference>
<accession>S7TYQ8</accession>
<dbReference type="EMBL" id="ATHJ01000071">
    <property type="protein sequence ID" value="EPR41860.1"/>
    <property type="molecule type" value="Genomic_DNA"/>
</dbReference>
<evidence type="ECO:0000313" key="2">
    <source>
        <dbReference type="EMBL" id="EPR41860.1"/>
    </source>
</evidence>
<dbReference type="Gene3D" id="3.60.15.10">
    <property type="entry name" value="Ribonuclease Z/Hydroxyacylglutathione hydrolase-like"/>
    <property type="match status" value="1"/>
</dbReference>
<dbReference type="InterPro" id="IPR052533">
    <property type="entry name" value="WalJ/YycJ-like"/>
</dbReference>
<reference evidence="2 3" key="1">
    <citation type="journal article" date="2013" name="Genome Announc.">
        <title>Draft genome sequences for three mercury-methylating, sulfate-reducing bacteria.</title>
        <authorList>
            <person name="Brown S.D."/>
            <person name="Hurt R.A.Jr."/>
            <person name="Gilmour C.C."/>
            <person name="Elias D.A."/>
        </authorList>
    </citation>
    <scope>NUCLEOTIDE SEQUENCE [LARGE SCALE GENOMIC DNA]</scope>
    <source>
        <strain evidence="2 3">DSM 2059</strain>
    </source>
</reference>
<organism evidence="2 3">
    <name type="scientific">Desulfococcus multivorans DSM 2059</name>
    <dbReference type="NCBI Taxonomy" id="1121405"/>
    <lineage>
        <taxon>Bacteria</taxon>
        <taxon>Pseudomonadati</taxon>
        <taxon>Thermodesulfobacteriota</taxon>
        <taxon>Desulfobacteria</taxon>
        <taxon>Desulfobacterales</taxon>
        <taxon>Desulfococcaceae</taxon>
        <taxon>Desulfococcus</taxon>
    </lineage>
</organism>
<comment type="caution">
    <text evidence="2">The sequence shown here is derived from an EMBL/GenBank/DDBJ whole genome shotgun (WGS) entry which is preliminary data.</text>
</comment>
<feature type="domain" description="Metallo-beta-lactamase" evidence="1">
    <location>
        <begin position="22"/>
        <end position="225"/>
    </location>
</feature>
<dbReference type="AlphaFoldDB" id="S7TYQ8"/>
<evidence type="ECO:0000313" key="3">
    <source>
        <dbReference type="Proteomes" id="UP000014977"/>
    </source>
</evidence>
<dbReference type="SUPFAM" id="SSF56281">
    <property type="entry name" value="Metallo-hydrolase/oxidoreductase"/>
    <property type="match status" value="1"/>
</dbReference>
<keyword evidence="3" id="KW-1185">Reference proteome</keyword>
<dbReference type="eggNOG" id="COG1235">
    <property type="taxonomic scope" value="Bacteria"/>
</dbReference>
<dbReference type="InterPro" id="IPR001279">
    <property type="entry name" value="Metallo-B-lactamas"/>
</dbReference>
<gene>
    <name evidence="2" type="ORF">dsmv_1859</name>
</gene>
<dbReference type="Proteomes" id="UP000014977">
    <property type="component" value="Unassembled WGS sequence"/>
</dbReference>
<dbReference type="PANTHER" id="PTHR47619">
    <property type="entry name" value="METALLO-HYDROLASE YYCJ-RELATED"/>
    <property type="match status" value="1"/>
</dbReference>
<dbReference type="RefSeq" id="WP_020876241.1">
    <property type="nucleotide sequence ID" value="NZ_ATHJ01000071.1"/>
</dbReference>
<proteinExistence type="predicted"/>
<dbReference type="PANTHER" id="PTHR47619:SF1">
    <property type="entry name" value="EXODEOXYRIBONUCLEASE WALJ"/>
    <property type="match status" value="1"/>
</dbReference>
<sequence length="273" mass="29691">MTTSESTDCCELTVCTLASGSRGNAVYISDGRTGLLVDAGLSGVEIERRLAARNLCPKNIDAILVSHEHTDHIKGVGVLSRKYSLPVYMTPKTARAVGSKLGRIDEVRHFEPGVRFRVDRLTIHPFSLSHDAADPAGFTIGRNGTSIGLATDLGVATALVKAHLRACTLLILEANHDPDLLMHGPYPWHLKQRVKGRTGHLSNSQSRELLQEVIHEGMRHVILGHLSQQNNTPDHALREVALALNGHKTRISVALQDTCGELIRVQTPAEKAP</sequence>